<dbReference type="SUPFAM" id="SSF55729">
    <property type="entry name" value="Acyl-CoA N-acyltransferases (Nat)"/>
    <property type="match status" value="1"/>
</dbReference>
<gene>
    <name evidence="2" type="ORF">RRF57_001644</name>
</gene>
<organism evidence="2 3">
    <name type="scientific">Xylaria bambusicola</name>
    <dbReference type="NCBI Taxonomy" id="326684"/>
    <lineage>
        <taxon>Eukaryota</taxon>
        <taxon>Fungi</taxon>
        <taxon>Dikarya</taxon>
        <taxon>Ascomycota</taxon>
        <taxon>Pezizomycotina</taxon>
        <taxon>Sordariomycetes</taxon>
        <taxon>Xylariomycetidae</taxon>
        <taxon>Xylariales</taxon>
        <taxon>Xylariaceae</taxon>
        <taxon>Xylaria</taxon>
    </lineage>
</organism>
<evidence type="ECO:0000313" key="3">
    <source>
        <dbReference type="Proteomes" id="UP001305414"/>
    </source>
</evidence>
<dbReference type="AlphaFoldDB" id="A0AAN7Z3R7"/>
<dbReference type="GO" id="GO:0016747">
    <property type="term" value="F:acyltransferase activity, transferring groups other than amino-acyl groups"/>
    <property type="evidence" value="ECO:0007669"/>
    <property type="project" value="InterPro"/>
</dbReference>
<proteinExistence type="predicted"/>
<dbReference type="Pfam" id="PF13508">
    <property type="entry name" value="Acetyltransf_7"/>
    <property type="match status" value="1"/>
</dbReference>
<name>A0AAN7Z3R7_9PEZI</name>
<dbReference type="EMBL" id="JAWHQM010000003">
    <property type="protein sequence ID" value="KAK5625928.1"/>
    <property type="molecule type" value="Genomic_DNA"/>
</dbReference>
<evidence type="ECO:0000313" key="2">
    <source>
        <dbReference type="EMBL" id="KAK5625928.1"/>
    </source>
</evidence>
<keyword evidence="3" id="KW-1185">Reference proteome</keyword>
<sequence>MVTDSAMAFIRLYRDSDFEACAQICIATLPPSLAASPAAAKLSPYLWTHPYTFLSPSTCYVLDDGTGTAVGYCIGCPDVYAFVAEYSRYVTSILSRDVESPGFDVREPWTVPATTSTDENSASVVINPQALAQNAYRADWMLLESNEAVTKRWRATMHIDLLPAWQGQGWGRQLIESFVLSVQKSGQDYGEGEHIGVAGENSKVVAFYEKVGFRVVEGGEGDNNIIMVRDISKL</sequence>
<comment type="caution">
    <text evidence="2">The sequence shown here is derived from an EMBL/GenBank/DDBJ whole genome shotgun (WGS) entry which is preliminary data.</text>
</comment>
<reference evidence="2 3" key="1">
    <citation type="submission" date="2023-10" db="EMBL/GenBank/DDBJ databases">
        <title>Draft genome sequence of Xylaria bambusicola isolate GMP-LS, the root and basal stem rot pathogen of sugarcane in Indonesia.</title>
        <authorList>
            <person name="Selvaraj P."/>
            <person name="Muralishankar V."/>
            <person name="Muruganantham S."/>
            <person name="Sp S."/>
            <person name="Haryani S."/>
            <person name="Lau K.J.X."/>
            <person name="Naqvi N.I."/>
        </authorList>
    </citation>
    <scope>NUCLEOTIDE SEQUENCE [LARGE SCALE GENOMIC DNA]</scope>
    <source>
        <strain evidence="2">GMP-LS</strain>
    </source>
</reference>
<dbReference type="Gene3D" id="3.40.630.30">
    <property type="match status" value="1"/>
</dbReference>
<accession>A0AAN7Z3R7</accession>
<protein>
    <recommendedName>
        <fullName evidence="1">N-acetyltransferase domain-containing protein</fullName>
    </recommendedName>
</protein>
<dbReference type="Proteomes" id="UP001305414">
    <property type="component" value="Unassembled WGS sequence"/>
</dbReference>
<feature type="domain" description="N-acetyltransferase" evidence="1">
    <location>
        <begin position="159"/>
        <end position="214"/>
    </location>
</feature>
<evidence type="ECO:0000259" key="1">
    <source>
        <dbReference type="Pfam" id="PF13508"/>
    </source>
</evidence>
<dbReference type="InterPro" id="IPR000182">
    <property type="entry name" value="GNAT_dom"/>
</dbReference>
<dbReference type="InterPro" id="IPR016181">
    <property type="entry name" value="Acyl_CoA_acyltransferase"/>
</dbReference>